<keyword evidence="3 6" id="KW-0812">Transmembrane</keyword>
<dbReference type="CDD" id="cd03384">
    <property type="entry name" value="PAP2_wunen"/>
    <property type="match status" value="1"/>
</dbReference>
<dbReference type="GeneID" id="111250473"/>
<dbReference type="SUPFAM" id="SSF48317">
    <property type="entry name" value="Acid phosphatase/Vanadium-dependent haloperoxidase"/>
    <property type="match status" value="1"/>
</dbReference>
<feature type="transmembrane region" description="Helical" evidence="6">
    <location>
        <begin position="178"/>
        <end position="199"/>
    </location>
</feature>
<feature type="transmembrane region" description="Helical" evidence="6">
    <location>
        <begin position="211"/>
        <end position="231"/>
    </location>
</feature>
<feature type="domain" description="Phosphatidic acid phosphatase type 2/haloperoxidase" evidence="7">
    <location>
        <begin position="111"/>
        <end position="258"/>
    </location>
</feature>
<feature type="transmembrane region" description="Helical" evidence="6">
    <location>
        <begin position="60"/>
        <end position="80"/>
    </location>
</feature>
<dbReference type="AlphaFoldDB" id="A0A7M7K4I5"/>
<dbReference type="FunCoup" id="A0A7M7K4I5">
    <property type="interactions" value="214"/>
</dbReference>
<dbReference type="KEGG" id="vde:111250473"/>
<evidence type="ECO:0000256" key="5">
    <source>
        <dbReference type="ARBA" id="ARBA00023136"/>
    </source>
</evidence>
<dbReference type="Pfam" id="PF01569">
    <property type="entry name" value="PAP2"/>
    <property type="match status" value="1"/>
</dbReference>
<evidence type="ECO:0000256" key="6">
    <source>
        <dbReference type="SAM" id="Phobius"/>
    </source>
</evidence>
<dbReference type="InterPro" id="IPR036938">
    <property type="entry name" value="PAP2/HPO_sf"/>
</dbReference>
<sequence length="340" mass="39507">MGLRDNPVAMVVGHVICILFAALPVQLFYFVGKPYKRGFFCDDESLRHPYHESTVTSTVLYIYGFGLPILTFIIVEILNVRLGQPNLEPQFEKPFLRYRVPSFIQNIYQNTWPFLLGATIQQMVTDIAKYTTGRLRPHFIAVCNPQYLDELCKLPYKYIVDFECNTKYTEKHLKEMRLSFPSGHSSFSMFCMLWIILYLEKRLTVPCVMLQAGKVILQSLFFYIAWFTAMSRVSDYKHHWSDVLSGMLIGSVTCAVVFTKIAPISNIKFYSCSVRQDQDPSEPLEQIQQGNGETQYIAIHRQQHQQAHPQHQQLRLHTNYQDHEDRLSVEPLERNHSVPA</sequence>
<evidence type="ECO:0000313" key="8">
    <source>
        <dbReference type="EnsemblMetazoa" id="XP_022661530"/>
    </source>
</evidence>
<dbReference type="OrthoDB" id="8907274at2759"/>
<proteinExistence type="inferred from homology"/>
<dbReference type="GO" id="GO:0007165">
    <property type="term" value="P:signal transduction"/>
    <property type="evidence" value="ECO:0007669"/>
    <property type="project" value="TreeGrafter"/>
</dbReference>
<dbReference type="GO" id="GO:0005886">
    <property type="term" value="C:plasma membrane"/>
    <property type="evidence" value="ECO:0007669"/>
    <property type="project" value="TreeGrafter"/>
</dbReference>
<evidence type="ECO:0000256" key="1">
    <source>
        <dbReference type="ARBA" id="ARBA00004141"/>
    </source>
</evidence>
<dbReference type="Proteomes" id="UP000594260">
    <property type="component" value="Unplaced"/>
</dbReference>
<dbReference type="Gene3D" id="1.20.144.10">
    <property type="entry name" value="Phosphatidic acid phosphatase type 2/haloperoxidase"/>
    <property type="match status" value="1"/>
</dbReference>
<dbReference type="PANTHER" id="PTHR10165">
    <property type="entry name" value="LIPID PHOSPHATE PHOSPHATASE"/>
    <property type="match status" value="1"/>
</dbReference>
<comment type="similarity">
    <text evidence="2">Belongs to the PA-phosphatase related phosphoesterase family.</text>
</comment>
<dbReference type="PANTHER" id="PTHR10165:SF197">
    <property type="entry name" value="FI04477P-RELATED"/>
    <property type="match status" value="1"/>
</dbReference>
<dbReference type="GO" id="GO:0006644">
    <property type="term" value="P:phospholipid metabolic process"/>
    <property type="evidence" value="ECO:0007669"/>
    <property type="project" value="InterPro"/>
</dbReference>
<reference evidence="8" key="1">
    <citation type="submission" date="2021-01" db="UniProtKB">
        <authorList>
            <consortium name="EnsemblMetazoa"/>
        </authorList>
    </citation>
    <scope>IDENTIFICATION</scope>
</reference>
<dbReference type="GO" id="GO:0046839">
    <property type="term" value="P:phospholipid dephosphorylation"/>
    <property type="evidence" value="ECO:0007669"/>
    <property type="project" value="TreeGrafter"/>
</dbReference>
<evidence type="ECO:0000256" key="4">
    <source>
        <dbReference type="ARBA" id="ARBA00022989"/>
    </source>
</evidence>
<accession>A0A7M7K4I5</accession>
<keyword evidence="4 6" id="KW-1133">Transmembrane helix</keyword>
<feature type="transmembrane region" description="Helical" evidence="6">
    <location>
        <begin position="243"/>
        <end position="262"/>
    </location>
</feature>
<protein>
    <recommendedName>
        <fullName evidence="7">Phosphatidic acid phosphatase type 2/haloperoxidase domain-containing protein</fullName>
    </recommendedName>
</protein>
<keyword evidence="9" id="KW-1185">Reference proteome</keyword>
<dbReference type="InterPro" id="IPR000326">
    <property type="entry name" value="PAP2/HPO"/>
</dbReference>
<dbReference type="EnsemblMetazoa" id="XM_022805795">
    <property type="protein sequence ID" value="XP_022661530"/>
    <property type="gene ID" value="LOC111250473"/>
</dbReference>
<evidence type="ECO:0000256" key="3">
    <source>
        <dbReference type="ARBA" id="ARBA00022692"/>
    </source>
</evidence>
<evidence type="ECO:0000259" key="7">
    <source>
        <dbReference type="SMART" id="SM00014"/>
    </source>
</evidence>
<dbReference type="OMA" id="CCVGFPI"/>
<feature type="transmembrane region" description="Helical" evidence="6">
    <location>
        <begin position="7"/>
        <end position="30"/>
    </location>
</feature>
<dbReference type="RefSeq" id="XP_022661530.1">
    <property type="nucleotide sequence ID" value="XM_022805795.1"/>
</dbReference>
<evidence type="ECO:0000313" key="9">
    <source>
        <dbReference type="Proteomes" id="UP000594260"/>
    </source>
</evidence>
<name>A0A7M7K4I5_VARDE</name>
<evidence type="ECO:0000256" key="2">
    <source>
        <dbReference type="ARBA" id="ARBA00008816"/>
    </source>
</evidence>
<organism evidence="8 9">
    <name type="scientific">Varroa destructor</name>
    <name type="common">Honeybee mite</name>
    <dbReference type="NCBI Taxonomy" id="109461"/>
    <lineage>
        <taxon>Eukaryota</taxon>
        <taxon>Metazoa</taxon>
        <taxon>Ecdysozoa</taxon>
        <taxon>Arthropoda</taxon>
        <taxon>Chelicerata</taxon>
        <taxon>Arachnida</taxon>
        <taxon>Acari</taxon>
        <taxon>Parasitiformes</taxon>
        <taxon>Mesostigmata</taxon>
        <taxon>Gamasina</taxon>
        <taxon>Dermanyssoidea</taxon>
        <taxon>Varroidae</taxon>
        <taxon>Varroa</taxon>
    </lineage>
</organism>
<dbReference type="GO" id="GO:0008195">
    <property type="term" value="F:phosphatidate phosphatase activity"/>
    <property type="evidence" value="ECO:0007669"/>
    <property type="project" value="TreeGrafter"/>
</dbReference>
<dbReference type="SMART" id="SM00014">
    <property type="entry name" value="acidPPc"/>
    <property type="match status" value="1"/>
</dbReference>
<dbReference type="InterPro" id="IPR043216">
    <property type="entry name" value="PAP-like"/>
</dbReference>
<comment type="subcellular location">
    <subcellularLocation>
        <location evidence="1">Membrane</location>
        <topology evidence="1">Multi-pass membrane protein</topology>
    </subcellularLocation>
</comment>
<dbReference type="InParanoid" id="A0A7M7K4I5"/>
<keyword evidence="5 6" id="KW-0472">Membrane</keyword>